<evidence type="ECO:0000313" key="3">
    <source>
        <dbReference type="Proteomes" id="UP001184150"/>
    </source>
</evidence>
<organism evidence="2 3">
    <name type="scientific">Novosphingobium capsulatum</name>
    <dbReference type="NCBI Taxonomy" id="13688"/>
    <lineage>
        <taxon>Bacteria</taxon>
        <taxon>Pseudomonadati</taxon>
        <taxon>Pseudomonadota</taxon>
        <taxon>Alphaproteobacteria</taxon>
        <taxon>Sphingomonadales</taxon>
        <taxon>Sphingomonadaceae</taxon>
        <taxon>Novosphingobium</taxon>
    </lineage>
</organism>
<dbReference type="Pfam" id="PF19649">
    <property type="entry name" value="DUF6152"/>
    <property type="match status" value="1"/>
</dbReference>
<name>A0ABU1MMX9_9SPHN</name>
<keyword evidence="1" id="KW-0732">Signal</keyword>
<protein>
    <submittedName>
        <fullName evidence="2">Uncharacterized protein</fullName>
    </submittedName>
</protein>
<dbReference type="InterPro" id="IPR046150">
    <property type="entry name" value="DUF6152"/>
</dbReference>
<gene>
    <name evidence="2" type="ORF">J2792_002154</name>
</gene>
<evidence type="ECO:0000256" key="1">
    <source>
        <dbReference type="SAM" id="SignalP"/>
    </source>
</evidence>
<dbReference type="RefSeq" id="WP_133726793.1">
    <property type="nucleotide sequence ID" value="NZ_CP140000.1"/>
</dbReference>
<keyword evidence="3" id="KW-1185">Reference proteome</keyword>
<comment type="caution">
    <text evidence="2">The sequence shown here is derived from an EMBL/GenBank/DDBJ whole genome shotgun (WGS) entry which is preliminary data.</text>
</comment>
<reference evidence="2 3" key="1">
    <citation type="submission" date="2023-07" db="EMBL/GenBank/DDBJ databases">
        <title>Sorghum-associated microbial communities from plants grown in Nebraska, USA.</title>
        <authorList>
            <person name="Schachtman D."/>
        </authorList>
    </citation>
    <scope>NUCLEOTIDE SEQUENCE [LARGE SCALE GENOMIC DNA]</scope>
    <source>
        <strain evidence="2 3">DS1027</strain>
    </source>
</reference>
<dbReference type="Proteomes" id="UP001184150">
    <property type="component" value="Unassembled WGS sequence"/>
</dbReference>
<proteinExistence type="predicted"/>
<evidence type="ECO:0000313" key="2">
    <source>
        <dbReference type="EMBL" id="MDR6511282.1"/>
    </source>
</evidence>
<sequence length="124" mass="13139">MTPTLRTIMLAASAAVTALAPAGSALAHHSFAMFDQTKQVELRGVMVSKFTWTNPHAFVVAQSGGTTYALECSSPNLMTHAGWSFSTLKAGDQVDIVFYPLRNGKPGGMLKTVKLPGGKVLSGW</sequence>
<accession>A0ABU1MMX9</accession>
<feature type="chain" id="PRO_5046785219" evidence="1">
    <location>
        <begin position="28"/>
        <end position="124"/>
    </location>
</feature>
<feature type="signal peptide" evidence="1">
    <location>
        <begin position="1"/>
        <end position="27"/>
    </location>
</feature>
<dbReference type="EMBL" id="JAVDRD010000005">
    <property type="protein sequence ID" value="MDR6511282.1"/>
    <property type="molecule type" value="Genomic_DNA"/>
</dbReference>